<name>A0A0D8XM34_DICVI</name>
<reference evidence="2" key="2">
    <citation type="journal article" date="2016" name="Sci. Rep.">
        <title>Dictyocaulus viviparus genome, variome and transcriptome elucidate lungworm biology and support future intervention.</title>
        <authorList>
            <person name="McNulty S.N."/>
            <person name="Strube C."/>
            <person name="Rosa B.A."/>
            <person name="Martin J.C."/>
            <person name="Tyagi R."/>
            <person name="Choi Y.J."/>
            <person name="Wang Q."/>
            <person name="Hallsworth Pepin K."/>
            <person name="Zhang X."/>
            <person name="Ozersky P."/>
            <person name="Wilson R.K."/>
            <person name="Sternberg P.W."/>
            <person name="Gasser R.B."/>
            <person name="Mitreva M."/>
        </authorList>
    </citation>
    <scope>NUCLEOTIDE SEQUENCE [LARGE SCALE GENOMIC DNA]</scope>
    <source>
        <strain evidence="2">HannoverDv2000</strain>
    </source>
</reference>
<dbReference type="EMBL" id="KN716398">
    <property type="protein sequence ID" value="KJH45610.1"/>
    <property type="molecule type" value="Genomic_DNA"/>
</dbReference>
<dbReference type="Proteomes" id="UP000053766">
    <property type="component" value="Unassembled WGS sequence"/>
</dbReference>
<accession>A0A0D8XM34</accession>
<proteinExistence type="predicted"/>
<sequence>MQFEPDSHRVLVLNGLSERKDRKSIIPALPFGVVPSGSGNGLLSSLFFSLKVSPFHWCHHFSEPLTNPNFTDRAIEICCSPRSRAQPVNLIHVQSDRENRVAFLSVGWGLVADIGQFCEAQLGDVFATHILTTPLKRSMSF</sequence>
<dbReference type="OrthoDB" id="3853857at2759"/>
<dbReference type="AlphaFoldDB" id="A0A0D8XM34"/>
<protein>
    <recommendedName>
        <fullName evidence="3">DAGKc domain-containing protein</fullName>
    </recommendedName>
</protein>
<dbReference type="Gene3D" id="3.40.50.10330">
    <property type="entry name" value="Probable inorganic polyphosphate/atp-NAD kinase, domain 1"/>
    <property type="match status" value="1"/>
</dbReference>
<dbReference type="SUPFAM" id="SSF111331">
    <property type="entry name" value="NAD kinase/diacylglycerol kinase-like"/>
    <property type="match status" value="1"/>
</dbReference>
<organism evidence="1 2">
    <name type="scientific">Dictyocaulus viviparus</name>
    <name type="common">Bovine lungworm</name>
    <dbReference type="NCBI Taxonomy" id="29172"/>
    <lineage>
        <taxon>Eukaryota</taxon>
        <taxon>Metazoa</taxon>
        <taxon>Ecdysozoa</taxon>
        <taxon>Nematoda</taxon>
        <taxon>Chromadorea</taxon>
        <taxon>Rhabditida</taxon>
        <taxon>Rhabditina</taxon>
        <taxon>Rhabditomorpha</taxon>
        <taxon>Strongyloidea</taxon>
        <taxon>Metastrongylidae</taxon>
        <taxon>Dictyocaulus</taxon>
    </lineage>
</organism>
<dbReference type="InterPro" id="IPR016064">
    <property type="entry name" value="NAD/diacylglycerol_kinase_sf"/>
</dbReference>
<evidence type="ECO:0000313" key="2">
    <source>
        <dbReference type="Proteomes" id="UP000053766"/>
    </source>
</evidence>
<gene>
    <name evidence="1" type="ORF">DICVIV_08346</name>
</gene>
<evidence type="ECO:0000313" key="1">
    <source>
        <dbReference type="EMBL" id="KJH45610.1"/>
    </source>
</evidence>
<dbReference type="InterPro" id="IPR017438">
    <property type="entry name" value="ATP-NAD_kinase_N"/>
</dbReference>
<evidence type="ECO:0008006" key="3">
    <source>
        <dbReference type="Google" id="ProtNLM"/>
    </source>
</evidence>
<reference evidence="1 2" key="1">
    <citation type="submission" date="2013-11" db="EMBL/GenBank/DDBJ databases">
        <title>Draft genome of the bovine lungworm Dictyocaulus viviparus.</title>
        <authorList>
            <person name="Mitreva M."/>
        </authorList>
    </citation>
    <scope>NUCLEOTIDE SEQUENCE [LARGE SCALE GENOMIC DNA]</scope>
    <source>
        <strain evidence="1 2">HannoverDv2000</strain>
    </source>
</reference>
<dbReference type="STRING" id="29172.A0A0D8XM34"/>
<keyword evidence="2" id="KW-1185">Reference proteome</keyword>